<protein>
    <recommendedName>
        <fullName evidence="2">Biotin transporter</fullName>
    </recommendedName>
</protein>
<organism evidence="4 5">
    <name type="scientific">Butyribacter intestini</name>
    <dbReference type="NCBI Taxonomy" id="1703332"/>
    <lineage>
        <taxon>Bacteria</taxon>
        <taxon>Bacillati</taxon>
        <taxon>Bacillota</taxon>
        <taxon>Clostridia</taxon>
        <taxon>Lachnospirales</taxon>
        <taxon>Lachnospiraceae</taxon>
        <taxon>Butyribacter</taxon>
    </lineage>
</organism>
<dbReference type="PANTHER" id="PTHR34295">
    <property type="entry name" value="BIOTIN TRANSPORTER BIOY"/>
    <property type="match status" value="1"/>
</dbReference>
<proteinExistence type="inferred from homology"/>
<evidence type="ECO:0000313" key="5">
    <source>
        <dbReference type="Proteomes" id="UP000050833"/>
    </source>
</evidence>
<dbReference type="PANTHER" id="PTHR34295:SF1">
    <property type="entry name" value="BIOTIN TRANSPORTER BIOY"/>
    <property type="match status" value="1"/>
</dbReference>
<dbReference type="Gene3D" id="1.10.1760.20">
    <property type="match status" value="1"/>
</dbReference>
<keyword evidence="3" id="KW-1133">Transmembrane helix</keyword>
<dbReference type="Pfam" id="PF02632">
    <property type="entry name" value="BioY"/>
    <property type="match status" value="1"/>
</dbReference>
<keyword evidence="2" id="KW-0813">Transport</keyword>
<gene>
    <name evidence="4" type="ORF">APZ18_01125</name>
</gene>
<comment type="caution">
    <text evidence="4">The sequence shown here is derived from an EMBL/GenBank/DDBJ whole genome shotgun (WGS) entry which is preliminary data.</text>
</comment>
<dbReference type="GO" id="GO:0015225">
    <property type="term" value="F:biotin transmembrane transporter activity"/>
    <property type="evidence" value="ECO:0007669"/>
    <property type="project" value="UniProtKB-UniRule"/>
</dbReference>
<keyword evidence="2" id="KW-1003">Cell membrane</keyword>
<feature type="transmembrane region" description="Helical" evidence="3">
    <location>
        <begin position="94"/>
        <end position="112"/>
    </location>
</feature>
<dbReference type="GO" id="GO:0005886">
    <property type="term" value="C:plasma membrane"/>
    <property type="evidence" value="ECO:0007669"/>
    <property type="project" value="UniProtKB-SubCell"/>
</dbReference>
<evidence type="ECO:0000313" key="4">
    <source>
        <dbReference type="EMBL" id="KQC85839.1"/>
    </source>
</evidence>
<keyword evidence="2 3" id="KW-0472">Membrane</keyword>
<evidence type="ECO:0000256" key="3">
    <source>
        <dbReference type="SAM" id="Phobius"/>
    </source>
</evidence>
<comment type="similarity">
    <text evidence="1 2">Belongs to the BioY family.</text>
</comment>
<keyword evidence="3" id="KW-0812">Transmembrane</keyword>
<dbReference type="RefSeq" id="WP_055940811.1">
    <property type="nucleotide sequence ID" value="NZ_LLKB01000001.1"/>
</dbReference>
<feature type="transmembrane region" description="Helical" evidence="3">
    <location>
        <begin position="119"/>
        <end position="144"/>
    </location>
</feature>
<sequence length="186" mass="19954">MNNSITKNKTTFTTQNLVLMALFAAVLCVSAYISIPLPNGSHITALNFVVTLIGLVFAIEQSFFISLVWLLLGAVGVPVFIGGQGGIGYLLGQYGGYSFAFVIIAIVLPIVCKRTYSRIYFTIAAIVSAVFVDLFGTLWIMIIGGINFKAAFIAGFVPFIALDTVKAIVAAFIAPSFRKILNNAID</sequence>
<accession>A0AAW3JUJ7</accession>
<dbReference type="PIRSF" id="PIRSF016661">
    <property type="entry name" value="BioY"/>
    <property type="match status" value="1"/>
</dbReference>
<feature type="transmembrane region" description="Helical" evidence="3">
    <location>
        <begin position="17"/>
        <end position="35"/>
    </location>
</feature>
<comment type="subcellular location">
    <subcellularLocation>
        <location evidence="2">Cell membrane</location>
        <topology evidence="2">Multi-pass membrane protein</topology>
    </subcellularLocation>
</comment>
<name>A0AAW3JUJ7_9FIRM</name>
<keyword evidence="5" id="KW-1185">Reference proteome</keyword>
<dbReference type="AlphaFoldDB" id="A0AAW3JUJ7"/>
<dbReference type="Proteomes" id="UP000050833">
    <property type="component" value="Unassembled WGS sequence"/>
</dbReference>
<reference evidence="4 5" key="1">
    <citation type="submission" date="2015-10" db="EMBL/GenBank/DDBJ databases">
        <title>Butyribacter intestini gen. nov., sp. nov., a butyric acid-producing bacterium of the family Lachnospiraceae isolated from the human faeces.</title>
        <authorList>
            <person name="Zou Y."/>
            <person name="Xue W."/>
            <person name="Luo G."/>
            <person name="Lv M."/>
        </authorList>
    </citation>
    <scope>NUCLEOTIDE SEQUENCE [LARGE SCALE GENOMIC DNA]</scope>
    <source>
        <strain evidence="4 5">TF01-11</strain>
    </source>
</reference>
<feature type="transmembrane region" description="Helical" evidence="3">
    <location>
        <begin position="41"/>
        <end position="59"/>
    </location>
</feature>
<dbReference type="InterPro" id="IPR003784">
    <property type="entry name" value="BioY"/>
</dbReference>
<dbReference type="EMBL" id="LLKB01000001">
    <property type="protein sequence ID" value="KQC85839.1"/>
    <property type="molecule type" value="Genomic_DNA"/>
</dbReference>
<evidence type="ECO:0000256" key="2">
    <source>
        <dbReference type="PIRNR" id="PIRNR016661"/>
    </source>
</evidence>
<evidence type="ECO:0000256" key="1">
    <source>
        <dbReference type="ARBA" id="ARBA00010692"/>
    </source>
</evidence>
<feature type="transmembrane region" description="Helical" evidence="3">
    <location>
        <begin position="150"/>
        <end position="174"/>
    </location>
</feature>
<feature type="transmembrane region" description="Helical" evidence="3">
    <location>
        <begin position="64"/>
        <end position="82"/>
    </location>
</feature>